<dbReference type="Proteomes" id="UP000295673">
    <property type="component" value="Unassembled WGS sequence"/>
</dbReference>
<organism evidence="4 5">
    <name type="scientific">Shimia isoporae</name>
    <dbReference type="NCBI Taxonomy" id="647720"/>
    <lineage>
        <taxon>Bacteria</taxon>
        <taxon>Pseudomonadati</taxon>
        <taxon>Pseudomonadota</taxon>
        <taxon>Alphaproteobacteria</taxon>
        <taxon>Rhodobacterales</taxon>
        <taxon>Roseobacteraceae</taxon>
    </lineage>
</organism>
<name>A0A4R1NWU6_9RHOB</name>
<feature type="domain" description="N-acetyltransferase" evidence="3">
    <location>
        <begin position="5"/>
        <end position="165"/>
    </location>
</feature>
<keyword evidence="4" id="KW-0687">Ribonucleoprotein</keyword>
<dbReference type="PANTHER" id="PTHR10908">
    <property type="entry name" value="SEROTONIN N-ACETYLTRANSFERASE"/>
    <property type="match status" value="1"/>
</dbReference>
<dbReference type="Pfam" id="PF00583">
    <property type="entry name" value="Acetyltransf_1"/>
    <property type="match status" value="1"/>
</dbReference>
<sequence>MENKLEFRWARMDDAARCFEIEAAAYAEDEAATLAKIATRIEGYPEGFLILELGGTIVGFINSGCAHEVEMSDDAFKELIGHDAEARDVVIMSVVLDPDFQGRGLATSLMTEFVTRMKAAGKEQIHLMCKENYRPLYERFGYKFTKPSRSTHGGAQWYEMVMNLTF</sequence>
<evidence type="ECO:0000313" key="4">
    <source>
        <dbReference type="EMBL" id="TCL09622.1"/>
    </source>
</evidence>
<dbReference type="GO" id="GO:0008080">
    <property type="term" value="F:N-acetyltransferase activity"/>
    <property type="evidence" value="ECO:0007669"/>
    <property type="project" value="UniProtKB-ARBA"/>
</dbReference>
<protein>
    <submittedName>
        <fullName evidence="4">Ribosomal protein S18 acetylase RimI-like enzyme</fullName>
    </submittedName>
</protein>
<evidence type="ECO:0000259" key="3">
    <source>
        <dbReference type="PROSITE" id="PS51186"/>
    </source>
</evidence>
<proteinExistence type="predicted"/>
<dbReference type="PANTHER" id="PTHR10908:SF0">
    <property type="entry name" value="SEROTONIN N-ACETYLTRANSFERASE"/>
    <property type="match status" value="1"/>
</dbReference>
<dbReference type="InterPro" id="IPR051635">
    <property type="entry name" value="SNAT-like"/>
</dbReference>
<dbReference type="Gene3D" id="3.40.630.30">
    <property type="match status" value="1"/>
</dbReference>
<evidence type="ECO:0000256" key="2">
    <source>
        <dbReference type="ARBA" id="ARBA00023315"/>
    </source>
</evidence>
<keyword evidence="1" id="KW-0808">Transferase</keyword>
<dbReference type="CDD" id="cd04301">
    <property type="entry name" value="NAT_SF"/>
    <property type="match status" value="1"/>
</dbReference>
<dbReference type="InterPro" id="IPR016181">
    <property type="entry name" value="Acyl_CoA_acyltransferase"/>
</dbReference>
<accession>A0A4R1NWU6</accession>
<evidence type="ECO:0000256" key="1">
    <source>
        <dbReference type="ARBA" id="ARBA00022679"/>
    </source>
</evidence>
<keyword evidence="4" id="KW-0689">Ribosomal protein</keyword>
<reference evidence="4 5" key="1">
    <citation type="submission" date="2019-03" db="EMBL/GenBank/DDBJ databases">
        <title>Genomic Encyclopedia of Archaeal and Bacterial Type Strains, Phase II (KMG-II): from individual species to whole genera.</title>
        <authorList>
            <person name="Goeker M."/>
        </authorList>
    </citation>
    <scope>NUCLEOTIDE SEQUENCE [LARGE SCALE GENOMIC DNA]</scope>
    <source>
        <strain evidence="4 5">DSM 26433</strain>
    </source>
</reference>
<dbReference type="EMBL" id="SMGR01000001">
    <property type="protein sequence ID" value="TCL09622.1"/>
    <property type="molecule type" value="Genomic_DNA"/>
</dbReference>
<gene>
    <name evidence="4" type="ORF">BXY66_1676</name>
</gene>
<keyword evidence="5" id="KW-1185">Reference proteome</keyword>
<dbReference type="GO" id="GO:0005840">
    <property type="term" value="C:ribosome"/>
    <property type="evidence" value="ECO:0007669"/>
    <property type="project" value="UniProtKB-KW"/>
</dbReference>
<dbReference type="InterPro" id="IPR000182">
    <property type="entry name" value="GNAT_dom"/>
</dbReference>
<dbReference type="SUPFAM" id="SSF55729">
    <property type="entry name" value="Acyl-CoA N-acyltransferases (Nat)"/>
    <property type="match status" value="1"/>
</dbReference>
<dbReference type="PROSITE" id="PS51186">
    <property type="entry name" value="GNAT"/>
    <property type="match status" value="1"/>
</dbReference>
<comment type="caution">
    <text evidence="4">The sequence shown here is derived from an EMBL/GenBank/DDBJ whole genome shotgun (WGS) entry which is preliminary data.</text>
</comment>
<keyword evidence="2" id="KW-0012">Acyltransferase</keyword>
<dbReference type="AlphaFoldDB" id="A0A4R1NWU6"/>
<evidence type="ECO:0000313" key="5">
    <source>
        <dbReference type="Proteomes" id="UP000295673"/>
    </source>
</evidence>